<evidence type="ECO:0000313" key="2">
    <source>
        <dbReference type="Proteomes" id="UP000823617"/>
    </source>
</evidence>
<proteinExistence type="predicted"/>
<dbReference type="InterPro" id="IPR023614">
    <property type="entry name" value="Porin_dom_sf"/>
</dbReference>
<evidence type="ECO:0008006" key="3">
    <source>
        <dbReference type="Google" id="ProtNLM"/>
    </source>
</evidence>
<accession>A0A9D9HLI3</accession>
<sequence>MSAEDFRTFVTDSLDGGKTDIMERLMNLPNIEVGKGVTFRPKNNSYEMTIRFRMQNMVGLSFNRNMTLTSTDAQVKRLRLRFDGYIFSPKIVYSIQLGFSSYDTEIIPNGNMNLIRDAIVYYVPGPSWNIGFGQTKIKGNRARVNSSSALQFIDRSIVNSEFGGDRDFGFFGEYNYGDFDSFALSAKGSVTLGEGRNFNTSSTAGFAYNGRLEFYPLGRFHGNGELLEGDVVWEETPKIMLAGAYIFNDNALRTQGMKGSLLPSPRDIGSYYFDFILKYRGFAFVTDFMGRHVPGQASGIIPSGDGAPNFIYTGCGVNVQTSYLFDRKWEVALRNSTMLPDAGIQPLLGYASWNQSTIGVTRYLIRHSLKLQMDLSYNYRNKAMSPDYDRWMLRFQVELGL</sequence>
<dbReference type="Gene3D" id="2.40.160.10">
    <property type="entry name" value="Porin"/>
    <property type="match status" value="1"/>
</dbReference>
<dbReference type="Pfam" id="PF07396">
    <property type="entry name" value="Porin_O_P"/>
    <property type="match status" value="1"/>
</dbReference>
<protein>
    <recommendedName>
        <fullName evidence="3">Phosphate-selective porin O and P</fullName>
    </recommendedName>
</protein>
<name>A0A9D9HLI3_9BACT</name>
<gene>
    <name evidence="1" type="ORF">IAC08_06610</name>
</gene>
<dbReference type="Proteomes" id="UP000823617">
    <property type="component" value="Unassembled WGS sequence"/>
</dbReference>
<dbReference type="AlphaFoldDB" id="A0A9D9HLI3"/>
<reference evidence="1" key="2">
    <citation type="journal article" date="2021" name="PeerJ">
        <title>Extensive microbial diversity within the chicken gut microbiome revealed by metagenomics and culture.</title>
        <authorList>
            <person name="Gilroy R."/>
            <person name="Ravi A."/>
            <person name="Getino M."/>
            <person name="Pursley I."/>
            <person name="Horton D.L."/>
            <person name="Alikhan N.F."/>
            <person name="Baker D."/>
            <person name="Gharbi K."/>
            <person name="Hall N."/>
            <person name="Watson M."/>
            <person name="Adriaenssens E.M."/>
            <person name="Foster-Nyarko E."/>
            <person name="Jarju S."/>
            <person name="Secka A."/>
            <person name="Antonio M."/>
            <person name="Oren A."/>
            <person name="Chaudhuri R.R."/>
            <person name="La Ragione R."/>
            <person name="Hildebrand F."/>
            <person name="Pallen M.J."/>
        </authorList>
    </citation>
    <scope>NUCLEOTIDE SEQUENCE</scope>
    <source>
        <strain evidence="1">B1-3475</strain>
    </source>
</reference>
<dbReference type="EMBL" id="JADIMK010000068">
    <property type="protein sequence ID" value="MBO8456060.1"/>
    <property type="molecule type" value="Genomic_DNA"/>
</dbReference>
<dbReference type="InterPro" id="IPR010870">
    <property type="entry name" value="Porin_O/P"/>
</dbReference>
<organism evidence="1 2">
    <name type="scientific">Candidatus Cryptobacteroides intestinigallinarum</name>
    <dbReference type="NCBI Taxonomy" id="2840767"/>
    <lineage>
        <taxon>Bacteria</taxon>
        <taxon>Pseudomonadati</taxon>
        <taxon>Bacteroidota</taxon>
        <taxon>Bacteroidia</taxon>
        <taxon>Bacteroidales</taxon>
        <taxon>Candidatus Cryptobacteroides</taxon>
    </lineage>
</organism>
<comment type="caution">
    <text evidence="1">The sequence shown here is derived from an EMBL/GenBank/DDBJ whole genome shotgun (WGS) entry which is preliminary data.</text>
</comment>
<reference evidence="1" key="1">
    <citation type="submission" date="2020-10" db="EMBL/GenBank/DDBJ databases">
        <authorList>
            <person name="Gilroy R."/>
        </authorList>
    </citation>
    <scope>NUCLEOTIDE SEQUENCE</scope>
    <source>
        <strain evidence="1">B1-3475</strain>
    </source>
</reference>
<evidence type="ECO:0000313" key="1">
    <source>
        <dbReference type="EMBL" id="MBO8456060.1"/>
    </source>
</evidence>